<dbReference type="Proteomes" id="UP000295260">
    <property type="component" value="Unassembled WGS sequence"/>
</dbReference>
<dbReference type="RefSeq" id="WP_133531919.1">
    <property type="nucleotide sequence ID" value="NZ_SNXR01000011.1"/>
</dbReference>
<accession>A0A4R6QDP6</accession>
<organism evidence="2 3">
    <name type="scientific">Flavobacterium dankookense</name>
    <dbReference type="NCBI Taxonomy" id="706186"/>
    <lineage>
        <taxon>Bacteria</taxon>
        <taxon>Pseudomonadati</taxon>
        <taxon>Bacteroidota</taxon>
        <taxon>Flavobacteriia</taxon>
        <taxon>Flavobacteriales</taxon>
        <taxon>Flavobacteriaceae</taxon>
        <taxon>Flavobacterium</taxon>
    </lineage>
</organism>
<evidence type="ECO:0000313" key="3">
    <source>
        <dbReference type="Proteomes" id="UP000295260"/>
    </source>
</evidence>
<dbReference type="AlphaFoldDB" id="A0A4R6QDP6"/>
<feature type="signal peptide" evidence="1">
    <location>
        <begin position="1"/>
        <end position="19"/>
    </location>
</feature>
<evidence type="ECO:0000256" key="1">
    <source>
        <dbReference type="SAM" id="SignalP"/>
    </source>
</evidence>
<dbReference type="EMBL" id="SNXR01000011">
    <property type="protein sequence ID" value="TDP60964.1"/>
    <property type="molecule type" value="Genomic_DNA"/>
</dbReference>
<keyword evidence="1" id="KW-0732">Signal</keyword>
<sequence length="155" mass="18254">MKTKLVLLLLFFSCVKIFAQVDNQKRLQSDTRKYYVWNNEFKKYELMETEYEHSVIDIREIGSKTNGYIAISMLDNGLTRLHHGSITNFAQTSENEGTWIIRSKSMKAKLTYNPQDNTVTYLYDADNDRYKRLMIFNVYPNDIPDSSLRTITKID</sequence>
<feature type="chain" id="PRO_5020840447" evidence="1">
    <location>
        <begin position="20"/>
        <end position="155"/>
    </location>
</feature>
<comment type="caution">
    <text evidence="2">The sequence shown here is derived from an EMBL/GenBank/DDBJ whole genome shotgun (WGS) entry which is preliminary data.</text>
</comment>
<dbReference type="OrthoDB" id="1356062at2"/>
<reference evidence="2 3" key="1">
    <citation type="submission" date="2019-03" db="EMBL/GenBank/DDBJ databases">
        <title>Genomic Encyclopedia of Archaeal and Bacterial Type Strains, Phase II (KMG-II): from individual species to whole genera.</title>
        <authorList>
            <person name="Goeker M."/>
        </authorList>
    </citation>
    <scope>NUCLEOTIDE SEQUENCE [LARGE SCALE GENOMIC DNA]</scope>
    <source>
        <strain evidence="2 3">DSM 25687</strain>
    </source>
</reference>
<proteinExistence type="predicted"/>
<evidence type="ECO:0000313" key="2">
    <source>
        <dbReference type="EMBL" id="TDP60964.1"/>
    </source>
</evidence>
<protein>
    <submittedName>
        <fullName evidence="2">Uncharacterized protein</fullName>
    </submittedName>
</protein>
<name>A0A4R6QDP6_9FLAO</name>
<keyword evidence="3" id="KW-1185">Reference proteome</keyword>
<gene>
    <name evidence="2" type="ORF">BC748_0569</name>
</gene>